<feature type="non-terminal residue" evidence="4">
    <location>
        <position position="1"/>
    </location>
</feature>
<dbReference type="AlphaFoldDB" id="A0A3P5Z6S9"/>
<protein>
    <submittedName>
        <fullName evidence="3">Uncharacterized protein</fullName>
    </submittedName>
</protein>
<gene>
    <name evidence="4" type="ORF">BRAA06T26448Z</name>
    <name evidence="3" type="ORF">BRAPAZ1V2_A06P42640.2</name>
</gene>
<dbReference type="Proteomes" id="UP000694005">
    <property type="component" value="Chromosome A06"/>
</dbReference>
<proteinExistence type="predicted"/>
<evidence type="ECO:0000313" key="3">
    <source>
        <dbReference type="EMBL" id="CAG7872024.1"/>
    </source>
</evidence>
<sequence length="332" mass="36985">WWPAALLLLYSHRSPTPLFSFLPSPLLSLLCFIWRVGLGIPVKHGRRVDVLVPLSEWSRGGFDLVSDLSFRCRIFLVSLASLLGLLGWVSELAWLKAFWSPSDGGAAVLLPLVGLVSSGVLVGPVNFLSGASRSCLRVQAGLVFDGFSVAGACAARMVAGWRLLSLSLRCRFDGSVVALGAPSPNKARSSLGRCPWLQLRTILRTFKENMDYWWELFWSLDFVDSQSAENQRRFESPSRGKREAGKKGRGGGRNLLGQINEKASIRIAVKSRERRKEQGARRRSVSTGQNQRERLRFCLESSENHNNLWFSPSIVEREEVKKMKGISIANRG</sequence>
<evidence type="ECO:0000256" key="2">
    <source>
        <dbReference type="SAM" id="Phobius"/>
    </source>
</evidence>
<dbReference type="EMBL" id="LR031569">
    <property type="protein sequence ID" value="VDC67908.1"/>
    <property type="molecule type" value="Genomic_DNA"/>
</dbReference>
<accession>A0A3P5Z6S9</accession>
<feature type="transmembrane region" description="Helical" evidence="2">
    <location>
        <begin position="74"/>
        <end position="95"/>
    </location>
</feature>
<feature type="transmembrane region" description="Helical" evidence="2">
    <location>
        <begin position="140"/>
        <end position="161"/>
    </location>
</feature>
<keyword evidence="2" id="KW-1133">Transmembrane helix</keyword>
<organism evidence="4">
    <name type="scientific">Brassica campestris</name>
    <name type="common">Field mustard</name>
    <dbReference type="NCBI Taxonomy" id="3711"/>
    <lineage>
        <taxon>Eukaryota</taxon>
        <taxon>Viridiplantae</taxon>
        <taxon>Streptophyta</taxon>
        <taxon>Embryophyta</taxon>
        <taxon>Tracheophyta</taxon>
        <taxon>Spermatophyta</taxon>
        <taxon>Magnoliopsida</taxon>
        <taxon>eudicotyledons</taxon>
        <taxon>Gunneridae</taxon>
        <taxon>Pentapetalae</taxon>
        <taxon>rosids</taxon>
        <taxon>malvids</taxon>
        <taxon>Brassicales</taxon>
        <taxon>Brassicaceae</taxon>
        <taxon>Brassiceae</taxon>
        <taxon>Brassica</taxon>
    </lineage>
</organism>
<feature type="compositionally biased region" description="Basic and acidic residues" evidence="1">
    <location>
        <begin position="270"/>
        <end position="280"/>
    </location>
</feature>
<keyword evidence="2" id="KW-0472">Membrane</keyword>
<feature type="region of interest" description="Disordered" evidence="1">
    <location>
        <begin position="270"/>
        <end position="289"/>
    </location>
</feature>
<evidence type="ECO:0000313" key="4">
    <source>
        <dbReference type="EMBL" id="VDC67908.1"/>
    </source>
</evidence>
<dbReference type="Gramene" id="A06p42640.2_BraZ1">
    <property type="protein sequence ID" value="A06p42640.2_BraZ1.CDS"/>
    <property type="gene ID" value="A06g42640.2_BraZ1"/>
</dbReference>
<name>A0A3P5Z6S9_BRACM</name>
<feature type="region of interest" description="Disordered" evidence="1">
    <location>
        <begin position="231"/>
        <end position="255"/>
    </location>
</feature>
<keyword evidence="2" id="KW-0812">Transmembrane</keyword>
<evidence type="ECO:0000256" key="1">
    <source>
        <dbReference type="SAM" id="MobiDB-lite"/>
    </source>
</evidence>
<reference evidence="4" key="1">
    <citation type="submission" date="2018-11" db="EMBL/GenBank/DDBJ databases">
        <authorList>
            <consortium name="Genoscope - CEA"/>
            <person name="William W."/>
        </authorList>
    </citation>
    <scope>NUCLEOTIDE SEQUENCE</scope>
</reference>
<feature type="compositionally biased region" description="Basic and acidic residues" evidence="1">
    <location>
        <begin position="231"/>
        <end position="246"/>
    </location>
</feature>
<feature type="transmembrane region" description="Helical" evidence="2">
    <location>
        <begin position="107"/>
        <end position="128"/>
    </location>
</feature>
<dbReference type="EMBL" id="LS974622">
    <property type="protein sequence ID" value="CAG7872024.1"/>
    <property type="molecule type" value="Genomic_DNA"/>
</dbReference>
<feature type="transmembrane region" description="Helical" evidence="2">
    <location>
        <begin position="20"/>
        <end position="38"/>
    </location>
</feature>